<accession>A0AAN8E8Q1</accession>
<sequence>MSNIQASSDRPQGQIRDSGLTTTEATRPASNRTGPVHNQYNLAPPGIPDQTIHNFDRLKCDLDDIDQMAINGNLTPTLKVLAEHAWPFQKPDLKIWDETQADASSKYMIRYLHAKAEYLQGRINWEILEQEKAREMTKNIDRGLTRASQDVDTLTNTAGVQQKKIMAQHKAYIDYLRDDIEQSVAGGIASKKEAFELLKARGVREDAIERVLEEVEESVKAARPGQ</sequence>
<feature type="region of interest" description="Disordered" evidence="1">
    <location>
        <begin position="1"/>
        <end position="48"/>
    </location>
</feature>
<proteinExistence type="predicted"/>
<dbReference type="AlphaFoldDB" id="A0AAN8E8Q1"/>
<evidence type="ECO:0000313" key="2">
    <source>
        <dbReference type="EMBL" id="KAK5948243.1"/>
    </source>
</evidence>
<feature type="compositionally biased region" description="Polar residues" evidence="1">
    <location>
        <begin position="19"/>
        <end position="41"/>
    </location>
</feature>
<keyword evidence="3" id="KW-1185">Reference proteome</keyword>
<name>A0AAN8E8Q1_9EURO</name>
<evidence type="ECO:0000313" key="3">
    <source>
        <dbReference type="Proteomes" id="UP001316803"/>
    </source>
</evidence>
<protein>
    <submittedName>
        <fullName evidence="2">Uncharacterized protein</fullName>
    </submittedName>
</protein>
<dbReference type="Proteomes" id="UP001316803">
    <property type="component" value="Unassembled WGS sequence"/>
</dbReference>
<gene>
    <name evidence="2" type="ORF">OHC33_010677</name>
</gene>
<organism evidence="2 3">
    <name type="scientific">Knufia fluminis</name>
    <dbReference type="NCBI Taxonomy" id="191047"/>
    <lineage>
        <taxon>Eukaryota</taxon>
        <taxon>Fungi</taxon>
        <taxon>Dikarya</taxon>
        <taxon>Ascomycota</taxon>
        <taxon>Pezizomycotina</taxon>
        <taxon>Eurotiomycetes</taxon>
        <taxon>Chaetothyriomycetidae</taxon>
        <taxon>Chaetothyriales</taxon>
        <taxon>Trichomeriaceae</taxon>
        <taxon>Knufia</taxon>
    </lineage>
</organism>
<comment type="caution">
    <text evidence="2">The sequence shown here is derived from an EMBL/GenBank/DDBJ whole genome shotgun (WGS) entry which is preliminary data.</text>
</comment>
<feature type="compositionally biased region" description="Polar residues" evidence="1">
    <location>
        <begin position="1"/>
        <end position="11"/>
    </location>
</feature>
<reference evidence="2 3" key="1">
    <citation type="submission" date="2022-12" db="EMBL/GenBank/DDBJ databases">
        <title>Genomic features and morphological characterization of a novel Knufia sp. strain isolated from spacecraft assembly facility.</title>
        <authorList>
            <person name="Teixeira M."/>
            <person name="Chander A.M."/>
            <person name="Stajich J.E."/>
            <person name="Venkateswaran K."/>
        </authorList>
    </citation>
    <scope>NUCLEOTIDE SEQUENCE [LARGE SCALE GENOMIC DNA]</scope>
    <source>
        <strain evidence="2 3">FJI-L2-BK-P2</strain>
    </source>
</reference>
<evidence type="ECO:0000256" key="1">
    <source>
        <dbReference type="SAM" id="MobiDB-lite"/>
    </source>
</evidence>
<dbReference type="EMBL" id="JAKLMC020000050">
    <property type="protein sequence ID" value="KAK5948243.1"/>
    <property type="molecule type" value="Genomic_DNA"/>
</dbReference>